<comment type="caution">
    <text evidence="9">The sequence shown here is derived from an EMBL/GenBank/DDBJ whole genome shotgun (WGS) entry which is preliminary data.</text>
</comment>
<feature type="transmembrane region" description="Helical" evidence="8">
    <location>
        <begin position="266"/>
        <end position="285"/>
    </location>
</feature>
<evidence type="ECO:0000256" key="1">
    <source>
        <dbReference type="ARBA" id="ARBA00004651"/>
    </source>
</evidence>
<dbReference type="CDD" id="cd06579">
    <property type="entry name" value="TM_PBP1_transp_AraH_like"/>
    <property type="match status" value="1"/>
</dbReference>
<evidence type="ECO:0000256" key="4">
    <source>
        <dbReference type="ARBA" id="ARBA00022519"/>
    </source>
</evidence>
<feature type="transmembrane region" description="Helical" evidence="8">
    <location>
        <begin position="92"/>
        <end position="114"/>
    </location>
</feature>
<feature type="transmembrane region" description="Helical" evidence="8">
    <location>
        <begin position="291"/>
        <end position="310"/>
    </location>
</feature>
<keyword evidence="5 8" id="KW-0812">Transmembrane</keyword>
<evidence type="ECO:0000256" key="7">
    <source>
        <dbReference type="ARBA" id="ARBA00023136"/>
    </source>
</evidence>
<feature type="transmembrane region" description="Helical" evidence="8">
    <location>
        <begin position="41"/>
        <end position="62"/>
    </location>
</feature>
<dbReference type="AlphaFoldDB" id="A0A9D1CJ44"/>
<keyword evidence="2" id="KW-0813">Transport</keyword>
<keyword evidence="4" id="KW-0997">Cell inner membrane</keyword>
<dbReference type="GO" id="GO:0005886">
    <property type="term" value="C:plasma membrane"/>
    <property type="evidence" value="ECO:0007669"/>
    <property type="project" value="UniProtKB-SubCell"/>
</dbReference>
<evidence type="ECO:0000256" key="3">
    <source>
        <dbReference type="ARBA" id="ARBA00022475"/>
    </source>
</evidence>
<proteinExistence type="predicted"/>
<reference evidence="9" key="2">
    <citation type="journal article" date="2021" name="PeerJ">
        <title>Extensive microbial diversity within the chicken gut microbiome revealed by metagenomics and culture.</title>
        <authorList>
            <person name="Gilroy R."/>
            <person name="Ravi A."/>
            <person name="Getino M."/>
            <person name="Pursley I."/>
            <person name="Horton D.L."/>
            <person name="Alikhan N.F."/>
            <person name="Baker D."/>
            <person name="Gharbi K."/>
            <person name="Hall N."/>
            <person name="Watson M."/>
            <person name="Adriaenssens E.M."/>
            <person name="Foster-Nyarko E."/>
            <person name="Jarju S."/>
            <person name="Secka A."/>
            <person name="Antonio M."/>
            <person name="Oren A."/>
            <person name="Chaudhuri R.R."/>
            <person name="La Ragione R."/>
            <person name="Hildebrand F."/>
            <person name="Pallen M.J."/>
        </authorList>
    </citation>
    <scope>NUCLEOTIDE SEQUENCE</scope>
    <source>
        <strain evidence="9">ChiHile30-977</strain>
    </source>
</reference>
<evidence type="ECO:0000256" key="6">
    <source>
        <dbReference type="ARBA" id="ARBA00022989"/>
    </source>
</evidence>
<dbReference type="GO" id="GO:0022857">
    <property type="term" value="F:transmembrane transporter activity"/>
    <property type="evidence" value="ECO:0007669"/>
    <property type="project" value="InterPro"/>
</dbReference>
<dbReference type="PANTHER" id="PTHR32196:SF21">
    <property type="entry name" value="ABC TRANSPORTER PERMEASE PROTEIN YPHD-RELATED"/>
    <property type="match status" value="1"/>
</dbReference>
<dbReference type="Proteomes" id="UP000886819">
    <property type="component" value="Unassembled WGS sequence"/>
</dbReference>
<accession>A0A9D1CJ44</accession>
<gene>
    <name evidence="9" type="ORF">IAA66_07465</name>
</gene>
<dbReference type="InterPro" id="IPR001851">
    <property type="entry name" value="ABC_transp_permease"/>
</dbReference>
<sequence length="321" mass="34603">MRSKVMSAAFARFAMPVVLLALVLAMQLCRPDANLLSAENIKTIFLQASVLGFLSLGLSFVMIAGESDISFAGTLGMMSAVFTMLINAGVGYLPALGIVLVIGMAIGCFIAFIVTRFGFSAFIVSIAVMFMGLGIERSFNEGITIWLQNESVLSIGRMQWGGFFVLGWEFIALFVVAFWVVQKTRFGFELRIVGANRFAAMEAGIAERRMKILAFLLAGALYALASTTEPIRYGGSIVGAGQNYMLPALSACYLGSTMFKPGSVNIAGTFVGALFMICVSNFMTLLSAQYYFTPLVQGLILIVAVGLSCFKNRATIQQVKI</sequence>
<organism evidence="9 10">
    <name type="scientific">Candidatus Avichristensenella intestinipullorum</name>
    <dbReference type="NCBI Taxonomy" id="2840693"/>
    <lineage>
        <taxon>Bacteria</taxon>
        <taxon>Bacillati</taxon>
        <taxon>Bacillota</taxon>
        <taxon>Clostridia</taxon>
        <taxon>Candidatus Avichristensenella</taxon>
    </lineage>
</organism>
<reference evidence="9" key="1">
    <citation type="submission" date="2020-10" db="EMBL/GenBank/DDBJ databases">
        <authorList>
            <person name="Gilroy R."/>
        </authorList>
    </citation>
    <scope>NUCLEOTIDE SEQUENCE</scope>
    <source>
        <strain evidence="9">ChiHile30-977</strain>
    </source>
</reference>
<evidence type="ECO:0000256" key="2">
    <source>
        <dbReference type="ARBA" id="ARBA00022448"/>
    </source>
</evidence>
<evidence type="ECO:0000313" key="9">
    <source>
        <dbReference type="EMBL" id="HIQ63410.1"/>
    </source>
</evidence>
<feature type="transmembrane region" description="Helical" evidence="8">
    <location>
        <begin position="69"/>
        <end position="86"/>
    </location>
</feature>
<feature type="transmembrane region" description="Helical" evidence="8">
    <location>
        <begin position="160"/>
        <end position="181"/>
    </location>
</feature>
<feature type="transmembrane region" description="Helical" evidence="8">
    <location>
        <begin position="121"/>
        <end position="140"/>
    </location>
</feature>
<name>A0A9D1CJ44_9FIRM</name>
<evidence type="ECO:0000256" key="8">
    <source>
        <dbReference type="SAM" id="Phobius"/>
    </source>
</evidence>
<comment type="subcellular location">
    <subcellularLocation>
        <location evidence="1">Cell membrane</location>
        <topology evidence="1">Multi-pass membrane protein</topology>
    </subcellularLocation>
</comment>
<keyword evidence="3" id="KW-1003">Cell membrane</keyword>
<dbReference type="EMBL" id="DVFI01000101">
    <property type="protein sequence ID" value="HIQ63410.1"/>
    <property type="molecule type" value="Genomic_DNA"/>
</dbReference>
<dbReference type="PANTHER" id="PTHR32196">
    <property type="entry name" value="ABC TRANSPORTER PERMEASE PROTEIN YPHD-RELATED-RELATED"/>
    <property type="match status" value="1"/>
</dbReference>
<keyword evidence="7 8" id="KW-0472">Membrane</keyword>
<dbReference type="Pfam" id="PF02653">
    <property type="entry name" value="BPD_transp_2"/>
    <property type="match status" value="1"/>
</dbReference>
<keyword evidence="6 8" id="KW-1133">Transmembrane helix</keyword>
<protein>
    <submittedName>
        <fullName evidence="9">ABC transporter permease</fullName>
    </submittedName>
</protein>
<evidence type="ECO:0000256" key="5">
    <source>
        <dbReference type="ARBA" id="ARBA00022692"/>
    </source>
</evidence>
<evidence type="ECO:0000313" key="10">
    <source>
        <dbReference type="Proteomes" id="UP000886819"/>
    </source>
</evidence>